<keyword evidence="1" id="KW-1133">Transmembrane helix</keyword>
<keyword evidence="1" id="KW-0812">Transmembrane</keyword>
<dbReference type="GeneID" id="14296384"/>
<protein>
    <submittedName>
        <fullName evidence="2">Uncharacterized protein</fullName>
    </submittedName>
</protein>
<evidence type="ECO:0000313" key="2">
    <source>
        <dbReference type="EMBL" id="AFU63026.1"/>
    </source>
</evidence>
<dbReference type="KEGG" id="vg:14296384"/>
<proteinExistence type="predicted"/>
<dbReference type="RefSeq" id="YP_007236705.1">
    <property type="nucleotide sequence ID" value="NC_019916.1"/>
</dbReference>
<keyword evidence="3" id="KW-1185">Reference proteome</keyword>
<organism evidence="2 3">
    <name type="scientific">Lactobacillus phage ATCC8014</name>
    <dbReference type="NCBI Taxonomy" id="2892340"/>
    <lineage>
        <taxon>Viruses</taxon>
        <taxon>Duplodnaviria</taxon>
        <taxon>Heunggongvirae</taxon>
        <taxon>Uroviricota</taxon>
        <taxon>Caudoviricetes</taxon>
        <taxon>Coetzeevirus</taxon>
        <taxon>Coetzeevirus ATCC8014</taxon>
    </lineage>
</organism>
<accession>K4HZJ4</accession>
<reference evidence="2 3" key="1">
    <citation type="journal article" date="2012" name="Appl. Environ. Microbiol.">
        <title>Characterization of Two Virulent Phages of Lactobacillus plantarum.</title>
        <authorList>
            <person name="Briggiler Marco M."/>
            <person name="Garneau J.E."/>
            <person name="Tremblay D."/>
            <person name="Quiberoni A."/>
            <person name="Moineau S."/>
        </authorList>
    </citation>
    <scope>NUCLEOTIDE SEQUENCE [LARGE SCALE GENOMIC DNA]</scope>
</reference>
<feature type="transmembrane region" description="Helical" evidence="1">
    <location>
        <begin position="70"/>
        <end position="92"/>
    </location>
</feature>
<dbReference type="EMBL" id="JX486087">
    <property type="protein sequence ID" value="AFU63026.1"/>
    <property type="molecule type" value="Genomic_DNA"/>
</dbReference>
<keyword evidence="1" id="KW-0472">Membrane</keyword>
<evidence type="ECO:0000256" key="1">
    <source>
        <dbReference type="SAM" id="Phobius"/>
    </source>
</evidence>
<feature type="transmembrane region" description="Helical" evidence="1">
    <location>
        <begin position="15"/>
        <end position="35"/>
    </location>
</feature>
<feature type="transmembrane region" description="Helical" evidence="1">
    <location>
        <begin position="47"/>
        <end position="64"/>
    </location>
</feature>
<dbReference type="Proteomes" id="UP000008671">
    <property type="component" value="Segment"/>
</dbReference>
<gene>
    <name evidence="2" type="ORF">8014-B1_0019</name>
</gene>
<sequence>MKHSMYDNMIKNRFWLWQAISTYGLGVVFLIRGSTSSYLGILDDPPMIFNIAVVGTLTIVYALWDINHLAFKTIVASSTTFVWLLFLVAFTFEEHAGGHWIGIENMYAAVTLGRLVFEVIFDD</sequence>
<evidence type="ECO:0000313" key="3">
    <source>
        <dbReference type="Proteomes" id="UP000008671"/>
    </source>
</evidence>
<name>K4HZJ4_9CAUD</name>